<comment type="caution">
    <text evidence="1">The sequence shown here is derived from an EMBL/GenBank/DDBJ whole genome shotgun (WGS) entry which is preliminary data.</text>
</comment>
<sequence>MTFSFGISEIQRHDAVDLEDFWLTARTGSGADEARFSIWLRAPEEVEEDFIAPIAFSNGYFRRVPGSNPGRLLHALRNALDVQGTVAAATREDILPFEFIFMGPPAERDPEGGFSDEPGDWILTKLFLADGHVEIFFNFNLATGEGEFVPKAPEYADIFVRELSKILW</sequence>
<keyword evidence="2" id="KW-1185">Reference proteome</keyword>
<reference evidence="2" key="1">
    <citation type="journal article" date="2019" name="Int. J. Syst. Evol. Microbiol.">
        <title>The Global Catalogue of Microorganisms (GCM) 10K type strain sequencing project: providing services to taxonomists for standard genome sequencing and annotation.</title>
        <authorList>
            <consortium name="The Broad Institute Genomics Platform"/>
            <consortium name="The Broad Institute Genome Sequencing Center for Infectious Disease"/>
            <person name="Wu L."/>
            <person name="Ma J."/>
        </authorList>
    </citation>
    <scope>NUCLEOTIDE SEQUENCE [LARGE SCALE GENOMIC DNA]</scope>
    <source>
        <strain evidence="2">NBRC 101365</strain>
    </source>
</reference>
<evidence type="ECO:0000313" key="1">
    <source>
        <dbReference type="EMBL" id="GLS23051.1"/>
    </source>
</evidence>
<protein>
    <submittedName>
        <fullName evidence="1">Uncharacterized protein</fullName>
    </submittedName>
</protein>
<gene>
    <name evidence="1" type="ORF">GCM10007874_60710</name>
</gene>
<dbReference type="EMBL" id="BSPC01000069">
    <property type="protein sequence ID" value="GLS23051.1"/>
    <property type="molecule type" value="Genomic_DNA"/>
</dbReference>
<evidence type="ECO:0000313" key="2">
    <source>
        <dbReference type="Proteomes" id="UP001156882"/>
    </source>
</evidence>
<name>A0ABQ6CRP4_9HYPH</name>
<organism evidence="1 2">
    <name type="scientific">Labrys miyagiensis</name>
    <dbReference type="NCBI Taxonomy" id="346912"/>
    <lineage>
        <taxon>Bacteria</taxon>
        <taxon>Pseudomonadati</taxon>
        <taxon>Pseudomonadota</taxon>
        <taxon>Alphaproteobacteria</taxon>
        <taxon>Hyphomicrobiales</taxon>
        <taxon>Xanthobacteraceae</taxon>
        <taxon>Labrys</taxon>
    </lineage>
</organism>
<dbReference type="RefSeq" id="WP_284315986.1">
    <property type="nucleotide sequence ID" value="NZ_BSPC01000069.1"/>
</dbReference>
<proteinExistence type="predicted"/>
<accession>A0ABQ6CRP4</accession>
<dbReference type="Proteomes" id="UP001156882">
    <property type="component" value="Unassembled WGS sequence"/>
</dbReference>